<evidence type="ECO:0000313" key="2">
    <source>
        <dbReference type="EMBL" id="KAF4626806.1"/>
    </source>
</evidence>
<dbReference type="EMBL" id="JAAMPI010001081">
    <property type="protein sequence ID" value="KAF4626806.1"/>
    <property type="molecule type" value="Genomic_DNA"/>
</dbReference>
<protein>
    <submittedName>
        <fullName evidence="2">Uncharacterized protein</fullName>
    </submittedName>
</protein>
<evidence type="ECO:0000256" key="1">
    <source>
        <dbReference type="SAM" id="MobiDB-lite"/>
    </source>
</evidence>
<proteinExistence type="predicted"/>
<dbReference type="Proteomes" id="UP000566819">
    <property type="component" value="Unassembled WGS sequence"/>
</dbReference>
<accession>A0A8H4RCI0</accession>
<feature type="region of interest" description="Disordered" evidence="1">
    <location>
        <begin position="103"/>
        <end position="131"/>
    </location>
</feature>
<feature type="region of interest" description="Disordered" evidence="1">
    <location>
        <begin position="1"/>
        <end position="48"/>
    </location>
</feature>
<comment type="caution">
    <text evidence="2">The sequence shown here is derived from an EMBL/GenBank/DDBJ whole genome shotgun (WGS) entry which is preliminary data.</text>
</comment>
<keyword evidence="3" id="KW-1185">Reference proteome</keyword>
<feature type="compositionally biased region" description="Polar residues" evidence="1">
    <location>
        <begin position="103"/>
        <end position="112"/>
    </location>
</feature>
<dbReference type="AlphaFoldDB" id="A0A8H4RCI0"/>
<reference evidence="2 3" key="1">
    <citation type="submission" date="2020-03" db="EMBL/GenBank/DDBJ databases">
        <title>Draft Genome Sequence of Cudoniella acicularis.</title>
        <authorList>
            <person name="Buettner E."/>
            <person name="Kellner H."/>
        </authorList>
    </citation>
    <scope>NUCLEOTIDE SEQUENCE [LARGE SCALE GENOMIC DNA]</scope>
    <source>
        <strain evidence="2 3">DSM 108380</strain>
    </source>
</reference>
<evidence type="ECO:0000313" key="3">
    <source>
        <dbReference type="Proteomes" id="UP000566819"/>
    </source>
</evidence>
<feature type="compositionally biased region" description="Acidic residues" evidence="1">
    <location>
        <begin position="12"/>
        <end position="48"/>
    </location>
</feature>
<name>A0A8H4RCI0_9HELO</name>
<sequence>MLLAPAHGFGMEDADDVVAADDETDADSVADADDAVAADDETDADSVADADDVVAADDEADADPVVDAEDVAEAVDEVCSEAEVLVGFELCWVVDSLFVSLSSTGSEGQSPAETPKTLIQGWATPPPPPEDVAAPEAEVDWDVPVPIAEEVVDAAAVGGKTVVVPLADEIVVSDAMVELGSVEPDATVPRKLVEEMEDGNASVPLEAAAVEPEAMEDATATVPLEAAAVEPVAIDAIVLVPGEVEMEDGNAAVSWIVPPEPELTVPELGQEEVGEVDTTEAAPRKRNVFQVIMKLN</sequence>
<gene>
    <name evidence="2" type="ORF">G7Y89_g11345</name>
</gene>
<organism evidence="2 3">
    <name type="scientific">Cudoniella acicularis</name>
    <dbReference type="NCBI Taxonomy" id="354080"/>
    <lineage>
        <taxon>Eukaryota</taxon>
        <taxon>Fungi</taxon>
        <taxon>Dikarya</taxon>
        <taxon>Ascomycota</taxon>
        <taxon>Pezizomycotina</taxon>
        <taxon>Leotiomycetes</taxon>
        <taxon>Helotiales</taxon>
        <taxon>Tricladiaceae</taxon>
        <taxon>Cudoniella</taxon>
    </lineage>
</organism>